<keyword evidence="1" id="KW-0067">ATP-binding</keyword>
<dbReference type="GO" id="GO:0009254">
    <property type="term" value="P:peptidoglycan turnover"/>
    <property type="evidence" value="ECO:0007669"/>
    <property type="project" value="UniProtKB-UniRule"/>
</dbReference>
<dbReference type="EMBL" id="CP130612">
    <property type="protein sequence ID" value="WKW11524.1"/>
    <property type="molecule type" value="Genomic_DNA"/>
</dbReference>
<dbReference type="InterPro" id="IPR005338">
    <property type="entry name" value="Anhydro_N_Ac-Mur_kinase"/>
</dbReference>
<dbReference type="HAMAP" id="MF_01270">
    <property type="entry name" value="AnhMurNAc_kinase"/>
    <property type="match status" value="1"/>
</dbReference>
<comment type="catalytic activity">
    <reaction evidence="1">
        <text>1,6-anhydro-N-acetyl-beta-muramate + ATP + H2O = N-acetyl-D-muramate 6-phosphate + ADP + H(+)</text>
        <dbReference type="Rhea" id="RHEA:24952"/>
        <dbReference type="ChEBI" id="CHEBI:15377"/>
        <dbReference type="ChEBI" id="CHEBI:15378"/>
        <dbReference type="ChEBI" id="CHEBI:30616"/>
        <dbReference type="ChEBI" id="CHEBI:58690"/>
        <dbReference type="ChEBI" id="CHEBI:58722"/>
        <dbReference type="ChEBI" id="CHEBI:456216"/>
        <dbReference type="EC" id="2.7.1.170"/>
    </reaction>
</comment>
<keyword evidence="1 3" id="KW-0808">Transferase</keyword>
<comment type="pathway">
    <text evidence="1">Amino-sugar metabolism; 1,6-anhydro-N-acetylmuramate degradation.</text>
</comment>
<protein>
    <recommendedName>
        <fullName evidence="1">Anhydro-N-acetylmuramic acid kinase</fullName>
        <ecNumber evidence="1">2.7.1.170</ecNumber>
    </recommendedName>
    <alternativeName>
        <fullName evidence="1">AnhMurNAc kinase</fullName>
    </alternativeName>
</protein>
<reference evidence="3" key="1">
    <citation type="submission" date="2023-07" db="EMBL/GenBank/DDBJ databases">
        <authorList>
            <person name="Haufschild T."/>
            <person name="Kallscheuer N."/>
            <person name="Hammer J."/>
            <person name="Kohn T."/>
            <person name="Kabuu M."/>
            <person name="Jogler M."/>
            <person name="Wohfarth N."/>
            <person name="Heuer A."/>
            <person name="Rohde M."/>
            <person name="van Teeseling M.C.F."/>
            <person name="Jogler C."/>
        </authorList>
    </citation>
    <scope>NUCLEOTIDE SEQUENCE</scope>
    <source>
        <strain evidence="2">Strain 138</strain>
        <strain evidence="3">Strain 318</strain>
    </source>
</reference>
<dbReference type="RefSeq" id="WP_367887222.1">
    <property type="nucleotide sequence ID" value="NZ_CP130612.1"/>
</dbReference>
<dbReference type="Gene3D" id="3.30.420.40">
    <property type="match status" value="2"/>
</dbReference>
<accession>A0AA49JT96</accession>
<dbReference type="PANTHER" id="PTHR30605:SF0">
    <property type="entry name" value="ANHYDRO-N-ACETYLMURAMIC ACID KINASE"/>
    <property type="match status" value="1"/>
</dbReference>
<dbReference type="GO" id="GO:0005524">
    <property type="term" value="F:ATP binding"/>
    <property type="evidence" value="ECO:0007669"/>
    <property type="project" value="UniProtKB-UniRule"/>
</dbReference>
<evidence type="ECO:0000313" key="4">
    <source>
        <dbReference type="Proteomes" id="UP001229955"/>
    </source>
</evidence>
<dbReference type="NCBIfam" id="NF007148">
    <property type="entry name" value="PRK09585.3-2"/>
    <property type="match status" value="1"/>
</dbReference>
<keyword evidence="1" id="KW-0119">Carbohydrate metabolism</keyword>
<evidence type="ECO:0000256" key="1">
    <source>
        <dbReference type="HAMAP-Rule" id="MF_01270"/>
    </source>
</evidence>
<dbReference type="SUPFAM" id="SSF53067">
    <property type="entry name" value="Actin-like ATPase domain"/>
    <property type="match status" value="1"/>
</dbReference>
<dbReference type="EMBL" id="CP130613">
    <property type="protein sequence ID" value="WKW14434.1"/>
    <property type="molecule type" value="Genomic_DNA"/>
</dbReference>
<dbReference type="PANTHER" id="PTHR30605">
    <property type="entry name" value="ANHYDRO-N-ACETYLMURAMIC ACID KINASE"/>
    <property type="match status" value="1"/>
</dbReference>
<dbReference type="GO" id="GO:0016773">
    <property type="term" value="F:phosphotransferase activity, alcohol group as acceptor"/>
    <property type="evidence" value="ECO:0007669"/>
    <property type="project" value="UniProtKB-UniRule"/>
</dbReference>
<sequence>MSDVLVGLMSGTSLDGITAVVVRFVEAENGAVTPELLAHVERPYAAGQRARLAAAMQGASAAEYTRLDFALGGWLADAATAAIAEAGVARGDIRAVASHGHTVWHLGSQGTWQFGQPAVIAERTGLDTIADFRVRDVAAGGEGAPLVPIADALLFSRPDAWRLLQNLGGIGNVTVLPPLSGPDADLTAVRAFDTGPGVCIVDGAVRLLRPGLAFDRDGVLALQGRAIEPVIEELLRDPWYAAPPPKSTGRERYTAAFIGDFVARCRAARAGCSDEDVVATAVWFTARSIALAVQRFVPQDVGDVLLSGGGARNPALREAIAMTLSPRLVRPFGELYFDGDAKEAVAFAFLGWLHLRRRAGNVRGATGARGPRVLGALYPA</sequence>
<dbReference type="Proteomes" id="UP001229955">
    <property type="component" value="Chromosome"/>
</dbReference>
<feature type="binding site" evidence="1">
    <location>
        <begin position="11"/>
        <end position="18"/>
    </location>
    <ligand>
        <name>ATP</name>
        <dbReference type="ChEBI" id="CHEBI:30616"/>
    </ligand>
</feature>
<keyword evidence="1" id="KW-0547">Nucleotide-binding</keyword>
<comment type="function">
    <text evidence="1">Catalyzes the specific phosphorylation of 1,6-anhydro-N-acetylmuramic acid (anhMurNAc) with the simultaneous cleavage of the 1,6-anhydro ring, generating MurNAc-6-P. Is required for the utilization of anhMurNAc either imported from the medium or derived from its own cell wall murein, and thus plays a role in cell wall recycling.</text>
</comment>
<gene>
    <name evidence="1" type="primary">anmK</name>
    <name evidence="2" type="ORF">Strain138_000779</name>
    <name evidence="3" type="ORF">Strain318_000779</name>
</gene>
<name>A0AA49JYY5_9BACT</name>
<dbReference type="AlphaFoldDB" id="A0AA49JYY5"/>
<accession>A0AA49JYY5</accession>
<keyword evidence="4" id="KW-1185">Reference proteome</keyword>
<dbReference type="GO" id="GO:0006040">
    <property type="term" value="P:amino sugar metabolic process"/>
    <property type="evidence" value="ECO:0007669"/>
    <property type="project" value="InterPro"/>
</dbReference>
<dbReference type="GO" id="GO:0016301">
    <property type="term" value="F:kinase activity"/>
    <property type="evidence" value="ECO:0007669"/>
    <property type="project" value="UniProtKB-KW"/>
</dbReference>
<comment type="pathway">
    <text evidence="1">Cell wall biogenesis; peptidoglycan recycling.</text>
</comment>
<organism evidence="3 4">
    <name type="scientific">Pseudogemmatithrix spongiicola</name>
    <dbReference type="NCBI Taxonomy" id="3062599"/>
    <lineage>
        <taxon>Bacteria</taxon>
        <taxon>Pseudomonadati</taxon>
        <taxon>Gemmatimonadota</taxon>
        <taxon>Gemmatimonadia</taxon>
        <taxon>Gemmatimonadales</taxon>
        <taxon>Gemmatimonadaceae</taxon>
        <taxon>Pseudogemmatithrix</taxon>
    </lineage>
</organism>
<comment type="similarity">
    <text evidence="1">Belongs to the anhydro-N-acetylmuramic acid kinase family.</text>
</comment>
<dbReference type="GO" id="GO:0097175">
    <property type="term" value="P:1,6-anhydro-N-acetyl-beta-muramic acid catabolic process"/>
    <property type="evidence" value="ECO:0007669"/>
    <property type="project" value="UniProtKB-UniRule"/>
</dbReference>
<evidence type="ECO:0000313" key="2">
    <source>
        <dbReference type="EMBL" id="WKW11524.1"/>
    </source>
</evidence>
<proteinExistence type="inferred from homology"/>
<dbReference type="EC" id="2.7.1.170" evidence="1"/>
<dbReference type="KEGG" id="pspc:Strain318_000779"/>
<dbReference type="Pfam" id="PF03702">
    <property type="entry name" value="AnmK"/>
    <property type="match status" value="1"/>
</dbReference>
<keyword evidence="1 3" id="KW-0418">Kinase</keyword>
<evidence type="ECO:0000313" key="3">
    <source>
        <dbReference type="EMBL" id="WKW14434.1"/>
    </source>
</evidence>
<dbReference type="InterPro" id="IPR043129">
    <property type="entry name" value="ATPase_NBD"/>
</dbReference>